<dbReference type="EMBL" id="BLVP01000008">
    <property type="protein sequence ID" value="GFM36966.1"/>
    <property type="molecule type" value="Genomic_DNA"/>
</dbReference>
<dbReference type="InterPro" id="IPR024775">
    <property type="entry name" value="DinB-like"/>
</dbReference>
<gene>
    <name evidence="2" type="ORF">DSM19430T_16500</name>
</gene>
<sequence length="153" mass="17393">MIDLQKAREAVDAMQSLLDATPQAAAHVRIAPDAWTLAEIAGHLIDSASNNHQRFARLRFGDLHGFPGYEAEPWVAAQQYDECDFSLLKALWASYNAMLLHLAATTPDHARTNAWHRESGPLTLEFLVADYYDHLMLHVEHYARRLREICPEE</sequence>
<evidence type="ECO:0000259" key="1">
    <source>
        <dbReference type="Pfam" id="PF12867"/>
    </source>
</evidence>
<proteinExistence type="predicted"/>
<protein>
    <recommendedName>
        <fullName evidence="1">DinB-like domain-containing protein</fullName>
    </recommendedName>
</protein>
<feature type="domain" description="DinB-like" evidence="1">
    <location>
        <begin position="10"/>
        <end position="140"/>
    </location>
</feature>
<dbReference type="Gene3D" id="1.20.120.450">
    <property type="entry name" value="dinb family like domain"/>
    <property type="match status" value="1"/>
</dbReference>
<dbReference type="SUPFAM" id="SSF109854">
    <property type="entry name" value="DinB/YfiT-like putative metalloenzymes"/>
    <property type="match status" value="1"/>
</dbReference>
<dbReference type="InterPro" id="IPR034660">
    <property type="entry name" value="DinB/YfiT-like"/>
</dbReference>
<organism evidence="2 3">
    <name type="scientific">Desulfovibrio psychrotolerans</name>
    <dbReference type="NCBI Taxonomy" id="415242"/>
    <lineage>
        <taxon>Bacteria</taxon>
        <taxon>Pseudomonadati</taxon>
        <taxon>Thermodesulfobacteriota</taxon>
        <taxon>Desulfovibrionia</taxon>
        <taxon>Desulfovibrionales</taxon>
        <taxon>Desulfovibrionaceae</taxon>
        <taxon>Desulfovibrio</taxon>
    </lineage>
</organism>
<evidence type="ECO:0000313" key="2">
    <source>
        <dbReference type="EMBL" id="GFM36966.1"/>
    </source>
</evidence>
<accession>A0A7J0BTC1</accession>
<dbReference type="Proteomes" id="UP000503820">
    <property type="component" value="Unassembled WGS sequence"/>
</dbReference>
<dbReference type="RefSeq" id="WP_174409629.1">
    <property type="nucleotide sequence ID" value="NZ_BLVP01000008.1"/>
</dbReference>
<name>A0A7J0BTC1_9BACT</name>
<reference evidence="2 3" key="1">
    <citation type="submission" date="2020-05" db="EMBL/GenBank/DDBJ databases">
        <title>Draft genome sequence of Desulfovibrio psychrotolerans JS1T.</title>
        <authorList>
            <person name="Ueno A."/>
            <person name="Tamazawa S."/>
            <person name="Tamamura S."/>
            <person name="Murakami T."/>
            <person name="Kiyama T."/>
            <person name="Inomata H."/>
            <person name="Amano Y."/>
            <person name="Miyakawa K."/>
            <person name="Tamaki H."/>
            <person name="Naganuma T."/>
            <person name="Kaneko K."/>
        </authorList>
    </citation>
    <scope>NUCLEOTIDE SEQUENCE [LARGE SCALE GENOMIC DNA]</scope>
    <source>
        <strain evidence="2 3">JS1</strain>
    </source>
</reference>
<dbReference type="AlphaFoldDB" id="A0A7J0BTC1"/>
<keyword evidence="3" id="KW-1185">Reference proteome</keyword>
<dbReference type="Pfam" id="PF12867">
    <property type="entry name" value="DinB_2"/>
    <property type="match status" value="1"/>
</dbReference>
<evidence type="ECO:0000313" key="3">
    <source>
        <dbReference type="Proteomes" id="UP000503820"/>
    </source>
</evidence>
<comment type="caution">
    <text evidence="2">The sequence shown here is derived from an EMBL/GenBank/DDBJ whole genome shotgun (WGS) entry which is preliminary data.</text>
</comment>